<protein>
    <submittedName>
        <fullName evidence="1">Uncharacterized protein</fullName>
    </submittedName>
</protein>
<proteinExistence type="predicted"/>
<gene>
    <name evidence="1" type="ORF">M437DRAFT_69990</name>
</gene>
<organism evidence="1 2">
    <name type="scientific">Aureobasidium melanogenum (strain CBS 110374)</name>
    <name type="common">Aureobasidium pullulans var. melanogenum</name>
    <dbReference type="NCBI Taxonomy" id="1043003"/>
    <lineage>
        <taxon>Eukaryota</taxon>
        <taxon>Fungi</taxon>
        <taxon>Dikarya</taxon>
        <taxon>Ascomycota</taxon>
        <taxon>Pezizomycotina</taxon>
        <taxon>Dothideomycetes</taxon>
        <taxon>Dothideomycetidae</taxon>
        <taxon>Dothideales</taxon>
        <taxon>Saccotheciaceae</taxon>
        <taxon>Aureobasidium</taxon>
    </lineage>
</organism>
<dbReference type="GeneID" id="63918761"/>
<dbReference type="Proteomes" id="UP000030672">
    <property type="component" value="Unassembled WGS sequence"/>
</dbReference>
<dbReference type="RefSeq" id="XP_040875493.1">
    <property type="nucleotide sequence ID" value="XM_041025388.1"/>
</dbReference>
<name>A0A074VCN8_AURM1</name>
<evidence type="ECO:0000313" key="2">
    <source>
        <dbReference type="Proteomes" id="UP000030672"/>
    </source>
</evidence>
<dbReference type="EMBL" id="KL584855">
    <property type="protein sequence ID" value="KEQ58470.1"/>
    <property type="molecule type" value="Genomic_DNA"/>
</dbReference>
<dbReference type="HOGENOM" id="CLU_1885367_0_0_1"/>
<evidence type="ECO:0000313" key="1">
    <source>
        <dbReference type="EMBL" id="KEQ58470.1"/>
    </source>
</evidence>
<reference evidence="1 2" key="1">
    <citation type="journal article" date="2014" name="BMC Genomics">
        <title>Genome sequencing of four Aureobasidium pullulans varieties: biotechnological potential, stress tolerance, and description of new species.</title>
        <authorList>
            <person name="Gostin Ar C."/>
            <person name="Ohm R.A."/>
            <person name="Kogej T."/>
            <person name="Sonjak S."/>
            <person name="Turk M."/>
            <person name="Zajc J."/>
            <person name="Zalar P."/>
            <person name="Grube M."/>
            <person name="Sun H."/>
            <person name="Han J."/>
            <person name="Sharma A."/>
            <person name="Chiniquy J."/>
            <person name="Ngan C.Y."/>
            <person name="Lipzen A."/>
            <person name="Barry K."/>
            <person name="Grigoriev I.V."/>
            <person name="Gunde-Cimerman N."/>
        </authorList>
    </citation>
    <scope>NUCLEOTIDE SEQUENCE [LARGE SCALE GENOMIC DNA]</scope>
    <source>
        <strain evidence="1 2">CBS 110374</strain>
    </source>
</reference>
<accession>A0A074VCN8</accession>
<sequence>MVSSQSEKGRRCAEKKYWKPCLCHKPAKIAEMICATGEVFVKCDKYGWPEMTWGRRQLWYGHLMERTSDEALVRILLMVEPREGRHEKAPWAFDYDGHVYEEYQHIEILARQRGFGTGTVILRVDDSWWDKKPLE</sequence>
<keyword evidence="2" id="KW-1185">Reference proteome</keyword>
<dbReference type="AlphaFoldDB" id="A0A074VCN8"/>